<evidence type="ECO:0000313" key="2">
    <source>
        <dbReference type="EMBL" id="ABK23518.1"/>
    </source>
</evidence>
<name>A9NSA7_PICSI</name>
<feature type="compositionally biased region" description="Basic and acidic residues" evidence="1">
    <location>
        <begin position="28"/>
        <end position="37"/>
    </location>
</feature>
<reference evidence="2" key="1">
    <citation type="journal article" date="2008" name="BMC Genomics">
        <title>A conifer genomics resource of 200,000 spruce (Picea spp.) ESTs and 6,464 high-quality, sequence-finished full-length cDNAs for Sitka spruce (Picea sitchensis).</title>
        <authorList>
            <person name="Ralph S.G."/>
            <person name="Chun H.J."/>
            <person name="Kolosova N."/>
            <person name="Cooper D."/>
            <person name="Oddy C."/>
            <person name="Ritland C.E."/>
            <person name="Kirkpatrick R."/>
            <person name="Moore R."/>
            <person name="Barber S."/>
            <person name="Holt R.A."/>
            <person name="Jones S.J."/>
            <person name="Marra M.A."/>
            <person name="Douglas C.J."/>
            <person name="Ritland K."/>
            <person name="Bohlmann J."/>
        </authorList>
    </citation>
    <scope>NUCLEOTIDE SEQUENCE</scope>
    <source>
        <tissue evidence="2">Bark</tissue>
    </source>
</reference>
<dbReference type="OMA" id="WEDFDIN"/>
<dbReference type="EMBL" id="EF084192">
    <property type="protein sequence ID" value="ABK23518.1"/>
    <property type="molecule type" value="mRNA"/>
</dbReference>
<organism evidence="2">
    <name type="scientific">Picea sitchensis</name>
    <name type="common">Sitka spruce</name>
    <name type="synonym">Pinus sitchensis</name>
    <dbReference type="NCBI Taxonomy" id="3332"/>
    <lineage>
        <taxon>Eukaryota</taxon>
        <taxon>Viridiplantae</taxon>
        <taxon>Streptophyta</taxon>
        <taxon>Embryophyta</taxon>
        <taxon>Tracheophyta</taxon>
        <taxon>Spermatophyta</taxon>
        <taxon>Pinopsida</taxon>
        <taxon>Pinidae</taxon>
        <taxon>Conifers I</taxon>
        <taxon>Pinales</taxon>
        <taxon>Pinaceae</taxon>
        <taxon>Picea</taxon>
    </lineage>
</organism>
<sequence>MNSKIPNWMLRESAGCFSKRSGEASQNKTEEKEEMGTRKRPLRTLDSEGGVEEFLCFLERIEEMKKQLQRKRSTNCSGSAGIAEEKDMRMNILPGIKQLAQGSDFVSLAPYQSTSSLWKPSFQWEDFDINPLPVQTDLSGAATTETNNNIGAEAVLMSSMDENHKGGIDNIHIGNARLNTRSLLDIIADPPAGGSHDHVDDLKNKGKDVDAPPDLELRLFPI</sequence>
<accession>A9NSA7</accession>
<dbReference type="AlphaFoldDB" id="A9NSA7"/>
<evidence type="ECO:0000256" key="1">
    <source>
        <dbReference type="SAM" id="MobiDB-lite"/>
    </source>
</evidence>
<feature type="region of interest" description="Disordered" evidence="1">
    <location>
        <begin position="1"/>
        <end position="44"/>
    </location>
</feature>
<proteinExistence type="evidence at transcript level"/>
<protein>
    <submittedName>
        <fullName evidence="2">Uncharacterized protein</fullName>
    </submittedName>
</protein>